<sequence>MDRKKELKQQYKETPIEAGVFQIKNTQTGKVFIGSTRNFKTLNGLKFSLEAGTASPMNKELQEDWKHYGASAFSIDILETLKKKDDPYFNEKEALSELENKWINQIQPYEERGYNKKKTR</sequence>
<accession>A0A4S3PRY8</accession>
<dbReference type="RefSeq" id="WP_136379612.1">
    <property type="nucleotide sequence ID" value="NZ_SLUB01000016.1"/>
</dbReference>
<protein>
    <submittedName>
        <fullName evidence="1">GIY-YIG nuclease family protein</fullName>
    </submittedName>
</protein>
<reference evidence="1 2" key="1">
    <citation type="journal article" date="2019" name="Indoor Air">
        <title>Impacts of indoor surface finishes on bacterial viability.</title>
        <authorList>
            <person name="Hu J."/>
            <person name="Maamar S.B."/>
            <person name="Glawe A.J."/>
            <person name="Gottel N."/>
            <person name="Gilbert J.A."/>
            <person name="Hartmann E.M."/>
        </authorList>
    </citation>
    <scope>NUCLEOTIDE SEQUENCE [LARGE SCALE GENOMIC DNA]</scope>
    <source>
        <strain evidence="1 2">AF060A6</strain>
    </source>
</reference>
<comment type="caution">
    <text evidence="1">The sequence shown here is derived from an EMBL/GenBank/DDBJ whole genome shotgun (WGS) entry which is preliminary data.</text>
</comment>
<evidence type="ECO:0000313" key="1">
    <source>
        <dbReference type="EMBL" id="THE12467.1"/>
    </source>
</evidence>
<dbReference type="SUPFAM" id="SSF82771">
    <property type="entry name" value="GIY-YIG endonuclease"/>
    <property type="match status" value="1"/>
</dbReference>
<dbReference type="AlphaFoldDB" id="A0A4S3PRY8"/>
<dbReference type="Gene3D" id="3.40.1440.10">
    <property type="entry name" value="GIY-YIG endonuclease"/>
    <property type="match status" value="1"/>
</dbReference>
<keyword evidence="2" id="KW-1185">Reference proteome</keyword>
<organism evidence="1 2">
    <name type="scientific">Bacillus timonensis</name>
    <dbReference type="NCBI Taxonomy" id="1033734"/>
    <lineage>
        <taxon>Bacteria</taxon>
        <taxon>Bacillati</taxon>
        <taxon>Bacillota</taxon>
        <taxon>Bacilli</taxon>
        <taxon>Bacillales</taxon>
        <taxon>Bacillaceae</taxon>
        <taxon>Bacillus</taxon>
    </lineage>
</organism>
<dbReference type="EMBL" id="SLUB01000016">
    <property type="protein sequence ID" value="THE12467.1"/>
    <property type="molecule type" value="Genomic_DNA"/>
</dbReference>
<dbReference type="Proteomes" id="UP000306477">
    <property type="component" value="Unassembled WGS sequence"/>
</dbReference>
<proteinExistence type="predicted"/>
<dbReference type="CDD" id="cd10451">
    <property type="entry name" value="GIY-YIG_LuxR_like"/>
    <property type="match status" value="1"/>
</dbReference>
<name>A0A4S3PRY8_9BACI</name>
<gene>
    <name evidence="1" type="ORF">E1I69_10730</name>
</gene>
<dbReference type="STRING" id="1033734.GCA_000285535_03297"/>
<dbReference type="InterPro" id="IPR035901">
    <property type="entry name" value="GIY-YIG_endonuc_sf"/>
</dbReference>
<dbReference type="OrthoDB" id="9134286at2"/>
<evidence type="ECO:0000313" key="2">
    <source>
        <dbReference type="Proteomes" id="UP000306477"/>
    </source>
</evidence>